<evidence type="ECO:0000256" key="10">
    <source>
        <dbReference type="ARBA" id="ARBA00023015"/>
    </source>
</evidence>
<feature type="compositionally biased region" description="Basic and acidic residues" evidence="17">
    <location>
        <begin position="929"/>
        <end position="941"/>
    </location>
</feature>
<dbReference type="Gene3D" id="3.30.160.60">
    <property type="entry name" value="Classic Zinc Finger"/>
    <property type="match status" value="1"/>
</dbReference>
<feature type="compositionally biased region" description="Low complexity" evidence="17">
    <location>
        <begin position="472"/>
        <end position="481"/>
    </location>
</feature>
<evidence type="ECO:0000256" key="9">
    <source>
        <dbReference type="ARBA" id="ARBA00022833"/>
    </source>
</evidence>
<dbReference type="PANTHER" id="PTHR15467:SF6">
    <property type="entry name" value="ZINC FINGERS AND HOMEOBOXES PROTEIN 3"/>
    <property type="match status" value="1"/>
</dbReference>
<comment type="caution">
    <text evidence="19">The sequence shown here is derived from an EMBL/GenBank/DDBJ whole genome shotgun (WGS) entry which is preliminary data.</text>
</comment>
<name>A0A9D3LWA4_ANGAN</name>
<feature type="compositionally biased region" description="Low complexity" evidence="17">
    <location>
        <begin position="675"/>
        <end position="706"/>
    </location>
</feature>
<evidence type="ECO:0000313" key="20">
    <source>
        <dbReference type="Proteomes" id="UP001044222"/>
    </source>
</evidence>
<feature type="DNA-binding region" description="Homeobox" evidence="15">
    <location>
        <begin position="864"/>
        <end position="917"/>
    </location>
</feature>
<evidence type="ECO:0000256" key="3">
    <source>
        <dbReference type="ARBA" id="ARBA00022491"/>
    </source>
</evidence>
<dbReference type="Pfam" id="PF00046">
    <property type="entry name" value="Homeodomain"/>
    <property type="match status" value="3"/>
</dbReference>
<evidence type="ECO:0000256" key="11">
    <source>
        <dbReference type="ARBA" id="ARBA00023125"/>
    </source>
</evidence>
<feature type="region of interest" description="Disordered" evidence="17">
    <location>
        <begin position="926"/>
        <end position="1075"/>
    </location>
</feature>
<feature type="domain" description="Homeobox" evidence="18">
    <location>
        <begin position="330"/>
        <end position="373"/>
    </location>
</feature>
<keyword evidence="4" id="KW-0597">Phosphoprotein</keyword>
<feature type="compositionally biased region" description="Acidic residues" evidence="17">
    <location>
        <begin position="776"/>
        <end position="791"/>
    </location>
</feature>
<evidence type="ECO:0000256" key="8">
    <source>
        <dbReference type="ARBA" id="ARBA00022782"/>
    </source>
</evidence>
<evidence type="ECO:0000256" key="1">
    <source>
        <dbReference type="ARBA" id="ARBA00004123"/>
    </source>
</evidence>
<keyword evidence="20" id="KW-1185">Reference proteome</keyword>
<evidence type="ECO:0000259" key="18">
    <source>
        <dbReference type="PROSITE" id="PS50071"/>
    </source>
</evidence>
<evidence type="ECO:0000256" key="14">
    <source>
        <dbReference type="ARBA" id="ARBA00023242"/>
    </source>
</evidence>
<comment type="subcellular location">
    <subcellularLocation>
        <location evidence="1 15 16">Nucleus</location>
    </subcellularLocation>
</comment>
<feature type="region of interest" description="Disordered" evidence="17">
    <location>
        <begin position="283"/>
        <end position="307"/>
    </location>
</feature>
<evidence type="ECO:0000256" key="12">
    <source>
        <dbReference type="ARBA" id="ARBA00023155"/>
    </source>
</evidence>
<feature type="DNA-binding region" description="Homeobox" evidence="15">
    <location>
        <begin position="332"/>
        <end position="374"/>
    </location>
</feature>
<dbReference type="Gene3D" id="1.10.10.60">
    <property type="entry name" value="Homeodomain-like"/>
    <property type="match status" value="4"/>
</dbReference>
<evidence type="ECO:0000256" key="7">
    <source>
        <dbReference type="ARBA" id="ARBA00022771"/>
    </source>
</evidence>
<feature type="compositionally biased region" description="Low complexity" evidence="17">
    <location>
        <begin position="394"/>
        <end position="404"/>
    </location>
</feature>
<keyword evidence="14 15" id="KW-0539">Nucleus</keyword>
<dbReference type="AlphaFoldDB" id="A0A9D3LWA4"/>
<evidence type="ECO:0000256" key="13">
    <source>
        <dbReference type="ARBA" id="ARBA00023163"/>
    </source>
</evidence>
<keyword evidence="11 15" id="KW-0238">DNA-binding</keyword>
<feature type="domain" description="Homeobox" evidence="18">
    <location>
        <begin position="601"/>
        <end position="655"/>
    </location>
</feature>
<evidence type="ECO:0000256" key="16">
    <source>
        <dbReference type="RuleBase" id="RU000682"/>
    </source>
</evidence>
<organism evidence="19 20">
    <name type="scientific">Anguilla anguilla</name>
    <name type="common">European freshwater eel</name>
    <name type="synonym">Muraena anguilla</name>
    <dbReference type="NCBI Taxonomy" id="7936"/>
    <lineage>
        <taxon>Eukaryota</taxon>
        <taxon>Metazoa</taxon>
        <taxon>Chordata</taxon>
        <taxon>Craniata</taxon>
        <taxon>Vertebrata</taxon>
        <taxon>Euteleostomi</taxon>
        <taxon>Actinopterygii</taxon>
        <taxon>Neopterygii</taxon>
        <taxon>Teleostei</taxon>
        <taxon>Anguilliformes</taxon>
        <taxon>Anguillidae</taxon>
        <taxon>Anguilla</taxon>
    </lineage>
</organism>
<feature type="compositionally biased region" description="Low complexity" evidence="17">
    <location>
        <begin position="292"/>
        <end position="304"/>
    </location>
</feature>
<feature type="compositionally biased region" description="Acidic residues" evidence="17">
    <location>
        <begin position="1000"/>
        <end position="1012"/>
    </location>
</feature>
<dbReference type="InterPro" id="IPR041057">
    <property type="entry name" value="ZHX_Znf_C2H2"/>
</dbReference>
<dbReference type="SMART" id="SM00389">
    <property type="entry name" value="HOX"/>
    <property type="match status" value="4"/>
</dbReference>
<evidence type="ECO:0000313" key="19">
    <source>
        <dbReference type="EMBL" id="KAG5835998.1"/>
    </source>
</evidence>
<keyword evidence="9" id="KW-0862">Zinc</keyword>
<dbReference type="CDD" id="cd00086">
    <property type="entry name" value="homeodomain"/>
    <property type="match status" value="4"/>
</dbReference>
<keyword evidence="13" id="KW-0804">Transcription</keyword>
<feature type="DNA-binding region" description="Homeobox" evidence="15">
    <location>
        <begin position="724"/>
        <end position="771"/>
    </location>
</feature>
<feature type="compositionally biased region" description="Basic and acidic residues" evidence="17">
    <location>
        <begin position="835"/>
        <end position="851"/>
    </location>
</feature>
<dbReference type="GO" id="GO:0000981">
    <property type="term" value="F:DNA-binding transcription factor activity, RNA polymerase II-specific"/>
    <property type="evidence" value="ECO:0007669"/>
    <property type="project" value="TreeGrafter"/>
</dbReference>
<gene>
    <name evidence="19" type="ORF">ANANG_G00249940</name>
</gene>
<protein>
    <recommendedName>
        <fullName evidence="18">Homeobox domain-containing protein</fullName>
    </recommendedName>
</protein>
<proteinExistence type="inferred from homology"/>
<dbReference type="GO" id="GO:0008270">
    <property type="term" value="F:zinc ion binding"/>
    <property type="evidence" value="ECO:0007669"/>
    <property type="project" value="UniProtKB-KW"/>
</dbReference>
<feature type="region of interest" description="Disordered" evidence="17">
    <location>
        <begin position="760"/>
        <end position="866"/>
    </location>
</feature>
<reference evidence="19" key="1">
    <citation type="submission" date="2021-01" db="EMBL/GenBank/DDBJ databases">
        <title>A chromosome-scale assembly of European eel, Anguilla anguilla.</title>
        <authorList>
            <person name="Henkel C."/>
            <person name="Jong-Raadsen S.A."/>
            <person name="Dufour S."/>
            <person name="Weltzien F.-A."/>
            <person name="Palstra A.P."/>
            <person name="Pelster B."/>
            <person name="Spaink H.P."/>
            <person name="Van Den Thillart G.E."/>
            <person name="Jansen H."/>
            <person name="Zahm M."/>
            <person name="Klopp C."/>
            <person name="Cedric C."/>
            <person name="Louis A."/>
            <person name="Berthelot C."/>
            <person name="Parey E."/>
            <person name="Roest Crollius H."/>
            <person name="Montfort J."/>
            <person name="Robinson-Rechavi M."/>
            <person name="Bucao C."/>
            <person name="Bouchez O."/>
            <person name="Gislard M."/>
            <person name="Lluch J."/>
            <person name="Milhes M."/>
            <person name="Lampietro C."/>
            <person name="Lopez Roques C."/>
            <person name="Donnadieu C."/>
            <person name="Braasch I."/>
            <person name="Desvignes T."/>
            <person name="Postlethwait J."/>
            <person name="Bobe J."/>
            <person name="Guiguen Y."/>
            <person name="Dirks R."/>
        </authorList>
    </citation>
    <scope>NUCLEOTIDE SEQUENCE</scope>
    <source>
        <strain evidence="19">Tag_6206</strain>
        <tissue evidence="19">Liver</tissue>
    </source>
</reference>
<keyword evidence="12 15" id="KW-0371">Homeobox</keyword>
<dbReference type="InterPro" id="IPR013087">
    <property type="entry name" value="Znf_C2H2_type"/>
</dbReference>
<keyword evidence="3" id="KW-0678">Repressor</keyword>
<keyword evidence="10" id="KW-0805">Transcription regulation</keyword>
<feature type="region of interest" description="Disordered" evidence="17">
    <location>
        <begin position="394"/>
        <end position="414"/>
    </location>
</feature>
<evidence type="ECO:0000256" key="2">
    <source>
        <dbReference type="ARBA" id="ARBA00007440"/>
    </source>
</evidence>
<feature type="compositionally biased region" description="Basic and acidic residues" evidence="17">
    <location>
        <begin position="1062"/>
        <end position="1075"/>
    </location>
</feature>
<dbReference type="GO" id="GO:0003677">
    <property type="term" value="F:DNA binding"/>
    <property type="evidence" value="ECO:0007669"/>
    <property type="project" value="UniProtKB-UniRule"/>
</dbReference>
<dbReference type="SUPFAM" id="SSF57667">
    <property type="entry name" value="beta-beta-alpha zinc fingers"/>
    <property type="match status" value="1"/>
</dbReference>
<dbReference type="FunFam" id="1.10.10.60:FF:000212">
    <property type="entry name" value="Zinc fingers and homeoboxes protein 3"/>
    <property type="match status" value="1"/>
</dbReference>
<feature type="region of interest" description="Disordered" evidence="17">
    <location>
        <begin position="1"/>
        <end position="84"/>
    </location>
</feature>
<evidence type="ECO:0000256" key="5">
    <source>
        <dbReference type="ARBA" id="ARBA00022723"/>
    </source>
</evidence>
<evidence type="ECO:0000256" key="4">
    <source>
        <dbReference type="ARBA" id="ARBA00022553"/>
    </source>
</evidence>
<comment type="similarity">
    <text evidence="2">Belongs to the ZHX family.</text>
</comment>
<keyword evidence="8" id="KW-0221">Differentiation</keyword>
<dbReference type="SMART" id="SM00355">
    <property type="entry name" value="ZnF_C2H2"/>
    <property type="match status" value="2"/>
</dbReference>
<sequence length="1075" mass="115804">MASKRKSTIPCMIPPKTTRPPQDRDSSPTDPPPPTTKNGASREGREEEEEAIPAAVTTIVRVPGSKECSQSSWPEEDAVPQQGGDSYTCPPCRFESRDLNLFLDHVYSGHPEFRADPTFHCTNCGVSCPKFEGLALHNARAHPTLGAAGSPTSAALQVRRQERRIRVEQSLITGEGTREAEISITKTPIMKRLRGKSEHKRIVVSHMGAAEEPGPEVGRKDPQMTMPPPAILTSPTSVTHNGTVPKALPPLPSAIQIVNGSSALPLLKTAISQVVTVVQNRTPHQSAPITVSSSSSSSSSSPSSRNLPKVMIPLSSIPTYNAAMDSSSFLKTSFSKFPYPTKAELCYLTVVTKYPEEQIKIWFTAQRLKQGISWSPEEIEDSRRKMFNTIIQAPSAGQSQSPQARHTHQGPSHHTITVLPTALGSGGVPHILQGSLVGQGGMIVTQPMITNGLQVSSAPVTLAVTPRPQPRPQTQARPATAVGADKSGAVGSSSRVPGSAVTSGNSITSSNSLNSIITSSICSNSTSNGSTSNSSTGSGSASNNTSNASKASENTAASKSNGDGCSKTGDSAAMVPAAPILRGAPSSRTLPSSFLDPSFYKSKKSAEQLGTLKQSFVRCEFPGQDEVERLTKLTGLTVREVRKWFSDRRYHNRNLKGPRSSTGGVPFTGGTLLDLTDSPSSSGSPQSPLATATVATASAARRAPPSQMADFTAVRYKERDPQQVRALEASYALDPLPSTEEVDRLRAETKMTRREIDGWFSERRKRATPKSKSGEGEQEEEEDEEEDDDDGGEGKSDPDDPLLGTSSQQCTKENELKVNPKVNPIKINLKMLKVTKPEPESGAHSERESDSPKSPPPFTSGRGKKTAEQLHLLRQVFARTHWPSSLQYDQLIARTGLPRPEVVRWFGDSRYVYKNGQLKWLESYQRAAAAEEKEGEEKNDKEEEEGEEEGKGDTTAPKDRGKPNKEEAPGAEGLVESSRPGTEGRSQRVHQAQESRRAEEEEEELEEEEEQDQGAVKKEGEQARSSPACEEGEKGSASVPVVQFAKPSPNGSSRDGSPGKARPPEPEPRAESYGL</sequence>
<dbReference type="FunFam" id="1.10.10.60:FF:000062">
    <property type="entry name" value="zinc fingers and homeoboxes protein 3"/>
    <property type="match status" value="1"/>
</dbReference>
<dbReference type="EMBL" id="JAFIRN010000014">
    <property type="protein sequence ID" value="KAG5835998.1"/>
    <property type="molecule type" value="Genomic_DNA"/>
</dbReference>
<keyword evidence="6" id="KW-0677">Repeat</keyword>
<dbReference type="Proteomes" id="UP001044222">
    <property type="component" value="Chromosome 14"/>
</dbReference>
<keyword evidence="7" id="KW-0863">Zinc-finger</keyword>
<feature type="region of interest" description="Disordered" evidence="17">
    <location>
        <begin position="524"/>
        <end position="570"/>
    </location>
</feature>
<evidence type="ECO:0000256" key="15">
    <source>
        <dbReference type="PROSITE-ProRule" id="PRU00108"/>
    </source>
</evidence>
<accession>A0A9D3LWA4</accession>
<dbReference type="PROSITE" id="PS50071">
    <property type="entry name" value="HOMEOBOX_2"/>
    <property type="match status" value="4"/>
</dbReference>
<dbReference type="SUPFAM" id="SSF46689">
    <property type="entry name" value="Homeodomain-like"/>
    <property type="match status" value="4"/>
</dbReference>
<dbReference type="InterPro" id="IPR009057">
    <property type="entry name" value="Homeodomain-like_sf"/>
</dbReference>
<dbReference type="PANTHER" id="PTHR15467">
    <property type="entry name" value="ZINC-FINGERS AND HOMEOBOXES RELATED"/>
    <property type="match status" value="1"/>
</dbReference>
<feature type="domain" description="Homeobox" evidence="18">
    <location>
        <begin position="722"/>
        <end position="770"/>
    </location>
</feature>
<feature type="region of interest" description="Disordered" evidence="17">
    <location>
        <begin position="463"/>
        <end position="509"/>
    </location>
</feature>
<feature type="region of interest" description="Disordered" evidence="17">
    <location>
        <begin position="675"/>
        <end position="715"/>
    </location>
</feature>
<keyword evidence="5" id="KW-0479">Metal-binding</keyword>
<dbReference type="InterPro" id="IPR001356">
    <property type="entry name" value="HD"/>
</dbReference>
<dbReference type="Pfam" id="PF18387">
    <property type="entry name" value="zf_C2H2_ZHX"/>
    <property type="match status" value="1"/>
</dbReference>
<dbReference type="PROSITE" id="PS00028">
    <property type="entry name" value="ZINC_FINGER_C2H2_1"/>
    <property type="match status" value="1"/>
</dbReference>
<dbReference type="GO" id="GO:0030154">
    <property type="term" value="P:cell differentiation"/>
    <property type="evidence" value="ECO:0007669"/>
    <property type="project" value="UniProtKB-KW"/>
</dbReference>
<dbReference type="InterPro" id="IPR036236">
    <property type="entry name" value="Znf_C2H2_sf"/>
</dbReference>
<feature type="compositionally biased region" description="Low complexity" evidence="17">
    <location>
        <begin position="524"/>
        <end position="561"/>
    </location>
</feature>
<evidence type="ECO:0000256" key="6">
    <source>
        <dbReference type="ARBA" id="ARBA00022737"/>
    </source>
</evidence>
<evidence type="ECO:0000256" key="17">
    <source>
        <dbReference type="SAM" id="MobiDB-lite"/>
    </source>
</evidence>
<dbReference type="GO" id="GO:0005634">
    <property type="term" value="C:nucleus"/>
    <property type="evidence" value="ECO:0007669"/>
    <property type="project" value="UniProtKB-SubCell"/>
</dbReference>
<feature type="domain" description="Homeobox" evidence="18">
    <location>
        <begin position="862"/>
        <end position="916"/>
    </location>
</feature>
<feature type="compositionally biased region" description="Basic and acidic residues" evidence="17">
    <location>
        <begin position="949"/>
        <end position="968"/>
    </location>
</feature>
<feature type="DNA-binding region" description="Homeobox" evidence="15">
    <location>
        <begin position="603"/>
        <end position="656"/>
    </location>
</feature>